<feature type="region of interest" description="Disordered" evidence="1">
    <location>
        <begin position="819"/>
        <end position="851"/>
    </location>
</feature>
<dbReference type="SUPFAM" id="SSF50978">
    <property type="entry name" value="WD40 repeat-like"/>
    <property type="match status" value="1"/>
</dbReference>
<dbReference type="RefSeq" id="XP_067718143.1">
    <property type="nucleotide sequence ID" value="XM_067862042.1"/>
</dbReference>
<dbReference type="GeneID" id="94197555"/>
<dbReference type="AlphaFoldDB" id="A0AAV4M5H5"/>
<accession>A0AAV4M5H5</accession>
<reference evidence="2 3" key="1">
    <citation type="submission" date="2021-06" db="EMBL/GenBank/DDBJ databases">
        <title>Genome sequence of Babesia caballi.</title>
        <authorList>
            <person name="Yamagishi J."/>
            <person name="Kidaka T."/>
            <person name="Ochi A."/>
        </authorList>
    </citation>
    <scope>NUCLEOTIDE SEQUENCE [LARGE SCALE GENOMIC DNA]</scope>
    <source>
        <strain evidence="2">USDA-D6B2</strain>
    </source>
</reference>
<feature type="compositionally biased region" description="Low complexity" evidence="1">
    <location>
        <begin position="946"/>
        <end position="965"/>
    </location>
</feature>
<feature type="region of interest" description="Disordered" evidence="1">
    <location>
        <begin position="632"/>
        <end position="716"/>
    </location>
</feature>
<dbReference type="Proteomes" id="UP001497744">
    <property type="component" value="Unassembled WGS sequence"/>
</dbReference>
<organism evidence="2 3">
    <name type="scientific">Babesia caballi</name>
    <dbReference type="NCBI Taxonomy" id="5871"/>
    <lineage>
        <taxon>Eukaryota</taxon>
        <taxon>Sar</taxon>
        <taxon>Alveolata</taxon>
        <taxon>Apicomplexa</taxon>
        <taxon>Aconoidasida</taxon>
        <taxon>Piroplasmida</taxon>
        <taxon>Babesiidae</taxon>
        <taxon>Babesia</taxon>
    </lineage>
</organism>
<feature type="region of interest" description="Disordered" evidence="1">
    <location>
        <begin position="752"/>
        <end position="772"/>
    </location>
</feature>
<feature type="compositionally biased region" description="Gly residues" evidence="1">
    <location>
        <begin position="1017"/>
        <end position="1029"/>
    </location>
</feature>
<feature type="region of interest" description="Disordered" evidence="1">
    <location>
        <begin position="1"/>
        <end position="30"/>
    </location>
</feature>
<feature type="compositionally biased region" description="Low complexity" evidence="1">
    <location>
        <begin position="8"/>
        <end position="30"/>
    </location>
</feature>
<feature type="region of interest" description="Disordered" evidence="1">
    <location>
        <begin position="997"/>
        <end position="1029"/>
    </location>
</feature>
<feature type="compositionally biased region" description="Gly residues" evidence="1">
    <location>
        <begin position="823"/>
        <end position="842"/>
    </location>
</feature>
<dbReference type="InterPro" id="IPR015943">
    <property type="entry name" value="WD40/YVTN_repeat-like_dom_sf"/>
</dbReference>
<feature type="region of interest" description="Disordered" evidence="1">
    <location>
        <begin position="492"/>
        <end position="549"/>
    </location>
</feature>
<dbReference type="Gene3D" id="2.130.10.10">
    <property type="entry name" value="YVTN repeat-like/Quinoprotein amine dehydrogenase"/>
    <property type="match status" value="1"/>
</dbReference>
<evidence type="ECO:0000313" key="2">
    <source>
        <dbReference type="EMBL" id="GIX66074.1"/>
    </source>
</evidence>
<name>A0AAV4M5H5_BABCB</name>
<feature type="region of interest" description="Disordered" evidence="1">
    <location>
        <begin position="599"/>
        <end position="620"/>
    </location>
</feature>
<feature type="region of interest" description="Disordered" evidence="1">
    <location>
        <begin position="1083"/>
        <end position="1106"/>
    </location>
</feature>
<feature type="compositionally biased region" description="Basic and acidic residues" evidence="1">
    <location>
        <begin position="528"/>
        <end position="545"/>
    </location>
</feature>
<gene>
    <name evidence="2" type="ORF">BcabD6B2_55100</name>
</gene>
<sequence length="1155" mass="118273">MDAKRASRGPGSPRARSSDASAPSADHAPSALGLRGERALLAGGYLVGERPALLGRDRVLAVVNNQKCTLYECKQGEKIGDCGAHDDMIVSCDSFSYNDTVDLLFTASNDGILKIFAAVAQESGHEDRVLLGTFRVADGGLLCVKAAKSSGALICVYSSGNADAETSVECLTLDYAALLESDIDFDPNEVIPVRTNGAASGGHGHHQCASPANQGEVQGTDKGEGADGEASDVNLANGIVHKGNVGEARKRGITSVTEGKAKASEKGADALEGTGEAECTADLRERFVKQLQSVCTLPSRVDVFAADAELEAVAFAVGKTAMILNIRTKRIVFFECFASISCLAFNDARRFAVGDSRGRITIYSIDPATEAHATDNLVMTCDMPSGMFELSAPRFKKILLAFHSSSAVTRDRLGEHAHLARARRQLRDVQLRRHDAALGGRGGRAGGVAPQHGRQEVRDADRLGDIPHPLPAGARVVHFVLRGERDFVRGPVRAVHPEPDIGRGRAAERGDEGEQGRESGGAAARLDPGGERRGERGHKPGERLVDGGGLSHRAADRALADEAAGLYLAGRQGQAAGGRRERGAVLAVQQAADIQLHAGQGGGVAAAEEREHSESPGRRLRAGLGARDALHQRRRQGGGDGAVAQRAGDAGGRGAGGAAGAPAGVRARGAAQQPEGAAEVLGEERGWSRGRARARELRGADQGLQPAQPPHDVHLPAGRRLLLPDDLAGLGVQAVAGDPQAGGEERQRLFHLQDDGDRGPGPAGGPGRRPQLHVDLRGRGDVQEPAVLRELADGLARPAGDIARHRGDLLEDVGQLQRRRAGGRGAAGGRLGARAGRGGPAGAGRAPPAAVPVPRPAAADTLLQAVPALRAGRDGGDDALGVPAGGGPGGRPRRLQRAAAQPAAGGDEHDCGFTLRLLGRAGDVLAGARARAGAGGGAVLRGPARGVARGAQHVPRAGAPGPRRLAAPRREGRRGDPGVREQRAHVDAGAADVQLQPRDGAHHLGPPPPRAAAGTGAATGGARGGPCGRVGAGEAQEAAAVAAAQGRLRGGPAVVASGVAALDGRGAAQAGEAELGGAALQVDRVAPPRAPPDAEERARRPGRRGVPDLRAAAAERGAEPAGAPGHGAPSPAALRHALAALTDVTIVLLVVEFLA</sequence>
<feature type="compositionally biased region" description="Basic and acidic residues" evidence="1">
    <location>
        <begin position="495"/>
        <end position="517"/>
    </location>
</feature>
<feature type="compositionally biased region" description="Basic and acidic residues" evidence="1">
    <location>
        <begin position="607"/>
        <end position="617"/>
    </location>
</feature>
<protein>
    <submittedName>
        <fullName evidence="2">WD domain, G-beta repeat containing protein, putative</fullName>
    </submittedName>
</protein>
<proteinExistence type="predicted"/>
<feature type="region of interest" description="Disordered" evidence="1">
    <location>
        <begin position="194"/>
        <end position="230"/>
    </location>
</feature>
<feature type="region of interest" description="Disordered" evidence="1">
    <location>
        <begin position="871"/>
        <end position="908"/>
    </location>
</feature>
<dbReference type="EMBL" id="BPLF01000006">
    <property type="protein sequence ID" value="GIX66074.1"/>
    <property type="molecule type" value="Genomic_DNA"/>
</dbReference>
<feature type="compositionally biased region" description="Low complexity" evidence="1">
    <location>
        <begin position="660"/>
        <end position="674"/>
    </location>
</feature>
<comment type="caution">
    <text evidence="2">The sequence shown here is derived from an EMBL/GenBank/DDBJ whole genome shotgun (WGS) entry which is preliminary data.</text>
</comment>
<feature type="compositionally biased region" description="Basic and acidic residues" evidence="1">
    <location>
        <begin position="682"/>
        <end position="699"/>
    </location>
</feature>
<keyword evidence="3" id="KW-1185">Reference proteome</keyword>
<dbReference type="InterPro" id="IPR036322">
    <property type="entry name" value="WD40_repeat_dom_sf"/>
</dbReference>
<evidence type="ECO:0000256" key="1">
    <source>
        <dbReference type="SAM" id="MobiDB-lite"/>
    </source>
</evidence>
<feature type="compositionally biased region" description="Gly residues" evidence="1">
    <location>
        <begin position="649"/>
        <end position="659"/>
    </location>
</feature>
<feature type="region of interest" description="Disordered" evidence="1">
    <location>
        <begin position="946"/>
        <end position="985"/>
    </location>
</feature>
<evidence type="ECO:0000313" key="3">
    <source>
        <dbReference type="Proteomes" id="UP001497744"/>
    </source>
</evidence>
<feature type="compositionally biased region" description="Basic and acidic residues" evidence="1">
    <location>
        <begin position="968"/>
        <end position="985"/>
    </location>
</feature>